<dbReference type="PROSITE" id="PS50812">
    <property type="entry name" value="PWWP"/>
    <property type="match status" value="1"/>
</dbReference>
<dbReference type="WBParaSite" id="mrna-Wban_00682">
    <property type="protein sequence ID" value="mrna-Wban_00682"/>
    <property type="gene ID" value="Wban_00682"/>
</dbReference>
<protein>
    <submittedName>
        <fullName evidence="4">PWWP domain-containing protein</fullName>
    </submittedName>
</protein>
<reference evidence="3" key="2">
    <citation type="journal article" date="2016" name="Mol. Ecol.">
        <title>Population genomics of the filarial nematode parasite Wuchereria bancrofti from mosquitoes.</title>
        <authorList>
            <person name="Small S.T."/>
            <person name="Reimer L.J."/>
            <person name="Tisch D.J."/>
            <person name="King C.L."/>
            <person name="Christensen B.M."/>
            <person name="Siba P.M."/>
            <person name="Kazura J.W."/>
            <person name="Serre D."/>
            <person name="Zimmerman P.A."/>
        </authorList>
    </citation>
    <scope>NUCLEOTIDE SEQUENCE</scope>
    <source>
        <strain evidence="3">pt0022</strain>
    </source>
</reference>
<evidence type="ECO:0000259" key="2">
    <source>
        <dbReference type="PROSITE" id="PS50812"/>
    </source>
</evidence>
<sequence length="824" mass="91969">MATTHGKIGNATFSMGRFPLPTEKQRHQIVQNRKNYEMNLSASLRMQSTTQRGTSVPPKISETSVKTSDTPQVIEAEVVRSSPGVLVVQYKQESTQYTGILLAENGANGTPGIISEDMSRFRETVKAYVDAPIIDQWTSVIGERFTTSGLQLRARSYMRKNGRMVCASCMEAIPDNEMITRKHFVNANQRKLQSFPKETKRIVAQLPSSEKPIVVDEVGYELLDEHLSGETADYSSDASVSSAPLRRRNKRKAYVPRGACSVLVPAGVDLFEPEYDPLPGPSSGSARGLCNVEPSHKHAKNRLLPTSVTIKNRRVSSDLIRNNASGGIVDSLSNNNHEPARNKDVRNVSGSSTRRFKSDKIRRAFSSEYSIRKPVSDSLHMTFVRQSNEHDICPPTGCRSRPPSVDSFRQQPFTIPSLDRSLIHFTASPSVPSLDSPEMKKTGLDIVEKVCLTSSKTESGSNVMERNVPCRPPIKIVLKPVKRNELNPSVRPKCEVQYSPPINSSDVVTRTSVRSAPDLRYPPAIEKAVFKIRSSVPQRRSDTGCPPMIKATSTEMKTHFDRGNESISMKNYMPSTENFSHLFEKREGAQEMHAAEIKIAPNFPAAPMENNGFRIGDIVWARNGMFPYWPGRIHEFVKENKKDGASIVWYGDNTYTPFIEFSRIERFVESYDTRFNPMRPDLKYHKAVASAIISCLPNRGYFEKKLSSQVHEVLVKEKIDLGEVNIIAKCKKRTSSGSSSRRRKMVAAKMEIQEIEKTEIVETIIPAARANGDEPPSSSTSVIAVTYNSDALITLGAANKTSIFPETDSFDPKRSEIPSWLETD</sequence>
<proteinExistence type="predicted"/>
<feature type="region of interest" description="Disordered" evidence="1">
    <location>
        <begin position="47"/>
        <end position="68"/>
    </location>
</feature>
<feature type="compositionally biased region" description="Polar residues" evidence="1">
    <location>
        <begin position="324"/>
        <end position="337"/>
    </location>
</feature>
<reference evidence="3" key="1">
    <citation type="submission" date="2015-03" db="EMBL/GenBank/DDBJ databases">
        <title>Wuchereria bancrofti Genome Sequencing Papua New Guinea Strain.</title>
        <authorList>
            <person name="Small S.T."/>
            <person name="Serre D."/>
            <person name="Zimmerman P.A."/>
        </authorList>
    </citation>
    <scope>NUCLEOTIDE SEQUENCE [LARGE SCALE GENOMIC DNA]</scope>
    <source>
        <strain evidence="3">pt0022</strain>
    </source>
</reference>
<dbReference type="SUPFAM" id="SSF63748">
    <property type="entry name" value="Tudor/PWWP/MBT"/>
    <property type="match status" value="1"/>
</dbReference>
<reference evidence="4" key="3">
    <citation type="submission" date="2024-02" db="UniProtKB">
        <authorList>
            <consortium name="WormBaseParasite"/>
        </authorList>
    </citation>
    <scope>IDENTIFICATION</scope>
    <source>
        <strain evidence="4">pt0022</strain>
    </source>
</reference>
<dbReference type="Gene3D" id="2.30.30.140">
    <property type="match status" value="1"/>
</dbReference>
<name>A0AAF5PHC0_WUCBA</name>
<evidence type="ECO:0000313" key="4">
    <source>
        <dbReference type="WBParaSite" id="mrna-Wban_00682"/>
    </source>
</evidence>
<evidence type="ECO:0000313" key="3">
    <source>
        <dbReference type="Proteomes" id="UP000093561"/>
    </source>
</evidence>
<evidence type="ECO:0000256" key="1">
    <source>
        <dbReference type="SAM" id="MobiDB-lite"/>
    </source>
</evidence>
<dbReference type="Proteomes" id="UP000093561">
    <property type="component" value="Unassembled WGS sequence"/>
</dbReference>
<feature type="region of interest" description="Disordered" evidence="1">
    <location>
        <begin position="324"/>
        <end position="355"/>
    </location>
</feature>
<dbReference type="AlphaFoldDB" id="A0AAF5PHC0"/>
<dbReference type="InterPro" id="IPR000313">
    <property type="entry name" value="PWWP_dom"/>
</dbReference>
<feature type="domain" description="PWWP" evidence="2">
    <location>
        <begin position="615"/>
        <end position="670"/>
    </location>
</feature>
<organism evidence="3 4">
    <name type="scientific">Wuchereria bancrofti</name>
    <dbReference type="NCBI Taxonomy" id="6293"/>
    <lineage>
        <taxon>Eukaryota</taxon>
        <taxon>Metazoa</taxon>
        <taxon>Ecdysozoa</taxon>
        <taxon>Nematoda</taxon>
        <taxon>Chromadorea</taxon>
        <taxon>Rhabditida</taxon>
        <taxon>Spirurina</taxon>
        <taxon>Spiruromorpha</taxon>
        <taxon>Filarioidea</taxon>
        <taxon>Onchocercidae</taxon>
        <taxon>Wuchereria</taxon>
    </lineage>
</organism>
<accession>A0AAF5PHC0</accession>